<keyword evidence="2" id="KW-1185">Reference proteome</keyword>
<dbReference type="EMBL" id="JAGGLJ010000004">
    <property type="protein sequence ID" value="MBP2025043.1"/>
    <property type="molecule type" value="Genomic_DNA"/>
</dbReference>
<name>A0ABS4KB91_9FIRM</name>
<dbReference type="Proteomes" id="UP001519306">
    <property type="component" value="Unassembled WGS sequence"/>
</dbReference>
<sequence length="98" mass="11093">MKKKYAFILMGDYNILDDRAVFESENMMSYIYTVNNIDEAYKLAYKLKDDGVGAVETCGAFSEDNIEKISTILGENIGVARVVATDKEKIKLDKFFSN</sequence>
<protein>
    <submittedName>
        <fullName evidence="1">Transcription antitermination factor NusA-like protein</fullName>
    </submittedName>
</protein>
<comment type="caution">
    <text evidence="1">The sequence shown here is derived from an EMBL/GenBank/DDBJ whole genome shotgun (WGS) entry which is preliminary data.</text>
</comment>
<reference evidence="1 2" key="1">
    <citation type="submission" date="2021-03" db="EMBL/GenBank/DDBJ databases">
        <title>Genomic Encyclopedia of Type Strains, Phase IV (KMG-IV): sequencing the most valuable type-strain genomes for metagenomic binning, comparative biology and taxonomic classification.</title>
        <authorList>
            <person name="Goeker M."/>
        </authorList>
    </citation>
    <scope>NUCLEOTIDE SEQUENCE [LARGE SCALE GENOMIC DNA]</scope>
    <source>
        <strain evidence="1 2">DSM 27563</strain>
    </source>
</reference>
<proteinExistence type="predicted"/>
<gene>
    <name evidence="1" type="ORF">J2Z71_000568</name>
</gene>
<organism evidence="1 2">
    <name type="scientific">Peptoniphilus stercorisuis</name>
    <dbReference type="NCBI Taxonomy" id="1436965"/>
    <lineage>
        <taxon>Bacteria</taxon>
        <taxon>Bacillati</taxon>
        <taxon>Bacillota</taxon>
        <taxon>Tissierellia</taxon>
        <taxon>Tissierellales</taxon>
        <taxon>Peptoniphilaceae</taxon>
        <taxon>Peptoniphilus</taxon>
    </lineage>
</organism>
<dbReference type="Pfam" id="PF20116">
    <property type="entry name" value="DUF6506"/>
    <property type="match status" value="1"/>
</dbReference>
<accession>A0ABS4KB91</accession>
<dbReference type="InterPro" id="IPR045441">
    <property type="entry name" value="DUF6506"/>
</dbReference>
<evidence type="ECO:0000313" key="1">
    <source>
        <dbReference type="EMBL" id="MBP2025043.1"/>
    </source>
</evidence>
<evidence type="ECO:0000313" key="2">
    <source>
        <dbReference type="Proteomes" id="UP001519306"/>
    </source>
</evidence>
<dbReference type="RefSeq" id="WP_210060348.1">
    <property type="nucleotide sequence ID" value="NZ_JAGGLJ010000004.1"/>
</dbReference>